<dbReference type="PANTHER" id="PTHR21004">
    <property type="entry name" value="SERINE PROTEASE-RELATED"/>
    <property type="match status" value="1"/>
</dbReference>
<evidence type="ECO:0000256" key="1">
    <source>
        <dbReference type="PIRNR" id="PIRNR037989"/>
    </source>
</evidence>
<comment type="PTM">
    <text evidence="1">The full-lengh TYSND1 is the active the proteolytic processing of PTS1- and PTS2-proteins and in self-cleavage, and intermolecular self-cleavage of TYSND1 down-regulates its protease activity.</text>
</comment>
<reference evidence="2" key="1">
    <citation type="submission" date="2021-01" db="EMBL/GenBank/DDBJ databases">
        <authorList>
            <person name="Zahm M."/>
            <person name="Roques C."/>
            <person name="Cabau C."/>
            <person name="Klopp C."/>
            <person name="Donnadieu C."/>
            <person name="Jouanno E."/>
            <person name="Lampietro C."/>
            <person name="Louis A."/>
            <person name="Herpin A."/>
            <person name="Echchiki A."/>
            <person name="Berthelot C."/>
            <person name="Parey E."/>
            <person name="Roest-Crollius H."/>
            <person name="Braasch I."/>
            <person name="Postlethwait J."/>
            <person name="Bobe J."/>
            <person name="Montfort J."/>
            <person name="Bouchez O."/>
            <person name="Begum T."/>
            <person name="Mejri S."/>
            <person name="Adams A."/>
            <person name="Chen W.-J."/>
            <person name="Guiguen Y."/>
        </authorList>
    </citation>
    <scope>NUCLEOTIDE SEQUENCE</scope>
    <source>
        <strain evidence="2">YG-15Mar2019-1</strain>
        <tissue evidence="2">Brain</tissue>
    </source>
</reference>
<dbReference type="InterPro" id="IPR009003">
    <property type="entry name" value="Peptidase_S1_PA"/>
</dbReference>
<dbReference type="Gene3D" id="2.40.10.10">
    <property type="entry name" value="Trypsin-like serine proteases"/>
    <property type="match status" value="4"/>
</dbReference>
<evidence type="ECO:0000313" key="3">
    <source>
        <dbReference type="Proteomes" id="UP001046870"/>
    </source>
</evidence>
<dbReference type="Proteomes" id="UP001046870">
    <property type="component" value="Chromosome 16"/>
</dbReference>
<dbReference type="GO" id="GO:0031998">
    <property type="term" value="P:regulation of fatty acid beta-oxidation"/>
    <property type="evidence" value="ECO:0007669"/>
    <property type="project" value="TreeGrafter"/>
</dbReference>
<organism evidence="2 3">
    <name type="scientific">Megalops atlanticus</name>
    <name type="common">Tarpon</name>
    <name type="synonym">Clupea gigantea</name>
    <dbReference type="NCBI Taxonomy" id="7932"/>
    <lineage>
        <taxon>Eukaryota</taxon>
        <taxon>Metazoa</taxon>
        <taxon>Chordata</taxon>
        <taxon>Craniata</taxon>
        <taxon>Vertebrata</taxon>
        <taxon>Euteleostomi</taxon>
        <taxon>Actinopterygii</taxon>
        <taxon>Neopterygii</taxon>
        <taxon>Teleostei</taxon>
        <taxon>Elopiformes</taxon>
        <taxon>Megalopidae</taxon>
        <taxon>Megalops</taxon>
    </lineage>
</organism>
<proteinExistence type="inferred from homology"/>
<dbReference type="OrthoDB" id="17845at2759"/>
<dbReference type="EMBL" id="JAFDVH010000016">
    <property type="protein sequence ID" value="KAG7462425.1"/>
    <property type="molecule type" value="Genomic_DNA"/>
</dbReference>
<keyword evidence="3" id="KW-1185">Reference proteome</keyword>
<dbReference type="PANTHER" id="PTHR21004:SF0">
    <property type="entry name" value="PEROXISOMAL LEADER PEPTIDE-PROCESSING PROTEASE"/>
    <property type="match status" value="1"/>
</dbReference>
<dbReference type="SUPFAM" id="SSF50494">
    <property type="entry name" value="Trypsin-like serine proteases"/>
    <property type="match status" value="2"/>
</dbReference>
<dbReference type="GO" id="GO:0005777">
    <property type="term" value="C:peroxisome"/>
    <property type="evidence" value="ECO:0007669"/>
    <property type="project" value="UniProtKB-SubCell"/>
</dbReference>
<gene>
    <name evidence="2" type="ORF">MATL_G00184740</name>
</gene>
<evidence type="ECO:0000313" key="2">
    <source>
        <dbReference type="EMBL" id="KAG7462425.1"/>
    </source>
</evidence>
<comment type="subcellular location">
    <subcellularLocation>
        <location evidence="1">Peroxisome</location>
    </subcellularLocation>
</comment>
<accession>A0A9D3PK19</accession>
<comment type="similarity">
    <text evidence="1">Belongs to the peptidase S1B family.</text>
</comment>
<protein>
    <recommendedName>
        <fullName evidence="1">Peroxisomal leader peptide-processing protease</fullName>
        <ecNumber evidence="1">3.4.21.-</ecNumber>
    </recommendedName>
</protein>
<dbReference type="GO" id="GO:0016485">
    <property type="term" value="P:protein processing"/>
    <property type="evidence" value="ECO:0007669"/>
    <property type="project" value="InterPro"/>
</dbReference>
<name>A0A9D3PK19_MEGAT</name>
<dbReference type="AlphaFoldDB" id="A0A9D3PK19"/>
<dbReference type="InterPro" id="IPR039245">
    <property type="entry name" value="TYSND1/DEG15"/>
</dbReference>
<keyword evidence="1" id="KW-0645">Protease</keyword>
<keyword evidence="1" id="KW-0720">Serine protease</keyword>
<sequence>MQSTAEACCVVTVCENVQKHIDGSKGSKYGETASRQTERLSCSGAIVNDRAGIVLCSGLVFSRFLICHHSISSDPHFLSPHSISNKLQVYIECSVRRLVTNPRSVAVEAKRKVSNFKAELVMLVNCREFQSAFRTVFKETDKWSFYCGEDDSELKKDAVFLSWFAVLRVPGLAKSEHGRTTPWIPSSSLEKGCVVFACGSPFGSFCPDLFMSTVSKGIISNLAGEDHAVILTDARCLPGTEGGGLYVTRGDHAHLVGLIVSPLCWKSGEWIGLTLVCSFHLILRNIAMVVNLHHPLKELCAPLHMDSTEGVPHKGQCTAMQNYPMVALVDSGQSWGSGVLMDSQLMLTCRHVVNGKSRLTVRFKTDDRFLAVMGEVLYSTKMSSPYDIAVVLLNEQLPGIVVPTLGSAFKQGEDVYVISYGAFGHSCGPLVTSGVLSHTVRCRSQPVMLQTTCAVQAGASGGAVVRVYTGELLGLVASNTRDVVTGVTYPHLNFSVPFTLLEPLLQHFSMTGNPAVFQELDTAGDEVRRVWQLQSMLKEVPQCKL</sequence>
<comment type="caution">
    <text evidence="2">The sequence shown here is derived from an EMBL/GenBank/DDBJ whole genome shotgun (WGS) entry which is preliminary data.</text>
</comment>
<keyword evidence="1" id="KW-0576">Peroxisome</keyword>
<dbReference type="EC" id="3.4.21.-" evidence="1"/>
<keyword evidence="1" id="KW-0378">Hydrolase</keyword>
<dbReference type="InterPro" id="IPR043504">
    <property type="entry name" value="Peptidase_S1_PA_chymotrypsin"/>
</dbReference>
<comment type="function">
    <text evidence="1">Peroxisomal protease that mediates both the removal of the leader peptide from proteins containing a PTS2 target sequence and processes several PTS1-containing proteins. Catalyzes the processing of PTS1-proteins involved in the peroxisomal beta-oxidation of fatty acids.</text>
</comment>
<dbReference type="GO" id="GO:0004252">
    <property type="term" value="F:serine-type endopeptidase activity"/>
    <property type="evidence" value="ECO:0007669"/>
    <property type="project" value="InterPro"/>
</dbReference>
<dbReference type="Pfam" id="PF13365">
    <property type="entry name" value="Trypsin_2"/>
    <property type="match status" value="1"/>
</dbReference>